<name>A0A096A245_9BACT</name>
<dbReference type="Pfam" id="PF01348">
    <property type="entry name" value="Intron_maturas2"/>
    <property type="match status" value="1"/>
</dbReference>
<dbReference type="GO" id="GO:0006397">
    <property type="term" value="P:mRNA processing"/>
    <property type="evidence" value="ECO:0007669"/>
    <property type="project" value="InterPro"/>
</dbReference>
<keyword evidence="2" id="KW-0175">Coiled coil</keyword>
<feature type="coiled-coil region" evidence="2">
    <location>
        <begin position="250"/>
        <end position="286"/>
    </location>
</feature>
<sequence>MRNPETILNSLSAHSKDVHYKYERLYRILFNEQMFYVAYQRIYAKPGNMTPGSDGKTIDGMSVDRIGHLIAALKDESYMPTPARRVYIPKKNGKKRPLGIPSIEDKMVQEVVRLILEAVYEGHFEKSSHGFRPRRSCHTALRSIQTLFTGANWFIEGDIKGFFDNIDHHILIETLRERISDERFLRLIWKFLKAGYIEDFTFHKTYSGTPQGGIISPILANIYLDKFDKYMREYAESFDKGKKKRENPLHASYSRKAVRLRKTIRNATDEDTKRELLTQLKEVEAKTRRVPASMAMDSNYKRLKYIRYADDFLIGVIGSKADCAKMKENFTIFMRDKLKLELSEEKTLITNAQDSAKFLGYEISVRKSEAMKRNKLGWLKRPFSGRIILTLPIASVQKKLLELKAMELRVINGKEIWYAMPRNYLTKEDPATICARYTTEIRGLYQYYRIADNISFAGSKFGYIMRYSFCKTLAKKLNSSTAKVIRKYRRDHDLAIPYQAKKGETKFRIFYNDGFARQEPDKDATCDNLPNTFVLPFPTLAERLMEHKCELCGATNVKTVMYQVRKLKGINTDTEWHRLMIKKWRKTLAVCKHCNAKIHAHDK</sequence>
<dbReference type="PROSITE" id="PS50878">
    <property type="entry name" value="RT_POL"/>
    <property type="match status" value="1"/>
</dbReference>
<dbReference type="InterPro" id="IPR051083">
    <property type="entry name" value="GrpII_Intron_Splice-Mob/Def"/>
</dbReference>
<dbReference type="InterPro" id="IPR024937">
    <property type="entry name" value="Domain_X"/>
</dbReference>
<evidence type="ECO:0000256" key="1">
    <source>
        <dbReference type="ARBA" id="ARBA00034120"/>
    </source>
</evidence>
<accession>A0A096A245</accession>
<evidence type="ECO:0000256" key="2">
    <source>
        <dbReference type="SAM" id="Coils"/>
    </source>
</evidence>
<dbReference type="OrthoDB" id="9780724at2"/>
<evidence type="ECO:0000259" key="3">
    <source>
        <dbReference type="PROSITE" id="PS50878"/>
    </source>
</evidence>
<comment type="similarity">
    <text evidence="1">Belongs to the bacterial reverse transcriptase family.</text>
</comment>
<dbReference type="Proteomes" id="UP000029525">
    <property type="component" value="Unassembled WGS sequence"/>
</dbReference>
<dbReference type="InterPro" id="IPR049030">
    <property type="entry name" value="AI2M-like_HNH"/>
</dbReference>
<dbReference type="InterPro" id="IPR043502">
    <property type="entry name" value="DNA/RNA_pol_sf"/>
</dbReference>
<dbReference type="GeneID" id="91082913"/>
<dbReference type="Pfam" id="PF00078">
    <property type="entry name" value="RVT_1"/>
    <property type="match status" value="1"/>
</dbReference>
<evidence type="ECO:0000313" key="5">
    <source>
        <dbReference type="Proteomes" id="UP000029525"/>
    </source>
</evidence>
<organism evidence="4 5">
    <name type="scientific">Prevotella bivia DNF00320</name>
    <dbReference type="NCBI Taxonomy" id="1401068"/>
    <lineage>
        <taxon>Bacteria</taxon>
        <taxon>Pseudomonadati</taxon>
        <taxon>Bacteroidota</taxon>
        <taxon>Bacteroidia</taxon>
        <taxon>Bacteroidales</taxon>
        <taxon>Prevotellaceae</taxon>
        <taxon>Prevotella</taxon>
    </lineage>
</organism>
<dbReference type="Pfam" id="PF21368">
    <property type="entry name" value="AI2M-like_HNH"/>
    <property type="match status" value="1"/>
</dbReference>
<dbReference type="PANTHER" id="PTHR34047:SF8">
    <property type="entry name" value="PROTEIN YKFC"/>
    <property type="match status" value="1"/>
</dbReference>
<dbReference type="CDD" id="cd01651">
    <property type="entry name" value="RT_G2_intron"/>
    <property type="match status" value="1"/>
</dbReference>
<protein>
    <submittedName>
        <fullName evidence="4">Maturase</fullName>
    </submittedName>
</protein>
<proteinExistence type="inferred from homology"/>
<dbReference type="RefSeq" id="WP_008126020.1">
    <property type="nucleotide sequence ID" value="NZ_JRNQ01000136.1"/>
</dbReference>
<dbReference type="PANTHER" id="PTHR34047">
    <property type="entry name" value="NUCLEAR INTRON MATURASE 1, MITOCHONDRIAL-RELATED"/>
    <property type="match status" value="1"/>
</dbReference>
<dbReference type="InterPro" id="IPR000477">
    <property type="entry name" value="RT_dom"/>
</dbReference>
<dbReference type="AlphaFoldDB" id="A0A096A245"/>
<reference evidence="4 5" key="1">
    <citation type="submission" date="2014-07" db="EMBL/GenBank/DDBJ databases">
        <authorList>
            <person name="McCorrison J."/>
            <person name="Sanka R."/>
            <person name="Torralba M."/>
            <person name="Gillis M."/>
            <person name="Haft D.H."/>
            <person name="Methe B."/>
            <person name="Sutton G."/>
            <person name="Nelson K.E."/>
        </authorList>
    </citation>
    <scope>NUCLEOTIDE SEQUENCE [LARGE SCALE GENOMIC DNA]</scope>
    <source>
        <strain evidence="4 5">DNF00320</strain>
    </source>
</reference>
<evidence type="ECO:0000313" key="4">
    <source>
        <dbReference type="EMBL" id="KGF41075.1"/>
    </source>
</evidence>
<comment type="caution">
    <text evidence="4">The sequence shown here is derived from an EMBL/GenBank/DDBJ whole genome shotgun (WGS) entry which is preliminary data.</text>
</comment>
<feature type="domain" description="Reverse transcriptase" evidence="3">
    <location>
        <begin position="69"/>
        <end position="363"/>
    </location>
</feature>
<dbReference type="EMBL" id="JRNQ01000136">
    <property type="protein sequence ID" value="KGF41075.1"/>
    <property type="molecule type" value="Genomic_DNA"/>
</dbReference>
<gene>
    <name evidence="4" type="ORF">HMPREF0647_11415</name>
</gene>
<dbReference type="SUPFAM" id="SSF56672">
    <property type="entry name" value="DNA/RNA polymerases"/>
    <property type="match status" value="1"/>
</dbReference>